<dbReference type="Proteomes" id="UP001267290">
    <property type="component" value="Unassembled WGS sequence"/>
</dbReference>
<proteinExistence type="predicted"/>
<keyword evidence="5" id="KW-1185">Reference proteome</keyword>
<dbReference type="Gene3D" id="2.60.120.260">
    <property type="entry name" value="Galactose-binding domain-like"/>
    <property type="match status" value="1"/>
</dbReference>
<dbReference type="InterPro" id="IPR013830">
    <property type="entry name" value="SGNH_hydro"/>
</dbReference>
<dbReference type="SUPFAM" id="SSF52266">
    <property type="entry name" value="SGNH hydrolase"/>
    <property type="match status" value="1"/>
</dbReference>
<dbReference type="Gene3D" id="3.40.50.1110">
    <property type="entry name" value="SGNH hydrolase"/>
    <property type="match status" value="1"/>
</dbReference>
<evidence type="ECO:0000313" key="4">
    <source>
        <dbReference type="EMBL" id="MDR6550501.1"/>
    </source>
</evidence>
<feature type="domain" description="SGNH hydrolase-type esterase N-terminal" evidence="3">
    <location>
        <begin position="28"/>
        <end position="173"/>
    </location>
</feature>
<evidence type="ECO:0000256" key="1">
    <source>
        <dbReference type="SAM" id="Coils"/>
    </source>
</evidence>
<dbReference type="InterPro" id="IPR032740">
    <property type="entry name" value="GxDLY"/>
</dbReference>
<feature type="domain" description="SGNH hydrolase-type esterase" evidence="2">
    <location>
        <begin position="183"/>
        <end position="362"/>
    </location>
</feature>
<dbReference type="Pfam" id="PF14606">
    <property type="entry name" value="Lipase_GDSL_3"/>
    <property type="match status" value="1"/>
</dbReference>
<gene>
    <name evidence="4" type="ORF">J2736_001688</name>
</gene>
<organism evidence="4 5">
    <name type="scientific">Paenibacillus qinlingensis</name>
    <dbReference type="NCBI Taxonomy" id="1837343"/>
    <lineage>
        <taxon>Bacteria</taxon>
        <taxon>Bacillati</taxon>
        <taxon>Bacillota</taxon>
        <taxon>Bacilli</taxon>
        <taxon>Bacillales</taxon>
        <taxon>Paenibacillaceae</taxon>
        <taxon>Paenibacillus</taxon>
    </lineage>
</organism>
<evidence type="ECO:0008006" key="6">
    <source>
        <dbReference type="Google" id="ProtNLM"/>
    </source>
</evidence>
<keyword evidence="1" id="KW-0175">Coiled coil</keyword>
<accession>A0ABU1NSQ7</accession>
<feature type="coiled-coil region" evidence="1">
    <location>
        <begin position="289"/>
        <end position="317"/>
    </location>
</feature>
<sequence length="367" mass="41394">MANQQQSSNPLHLDSNMRIQQLVDDTYHWFSPLEQPFHVAGFGWLNEERLYRRLPTHPAWELPEAVNSLANCTAGGQIRFTTNATSLAIQVKLAGAANMYHMPATGQCGFDCYIGAYGEQFYYSTTLYDAKLTEFESVLFADMEREYRSITLNFPLYQGVVEVWVGVDPAAQITSPIAYESKEKIIFYGTSITQGGCASRPGMAYTNILSRRINREFLNLGFSGNGKGEPELAHLVAEIPDPACLVLDYEANCVSSERLQQTLPEFIRIYRNQHALTPILVISSISYAKERFQTQLRQEKEKRKQVQMRTVEQLQENGDANIYYYEGAQLLGENAHECTVDGVHPTDLGFMRMADGLTPLLKKILSS</sequence>
<protein>
    <recommendedName>
        <fullName evidence="6">Lysophospholipase L1</fullName>
    </recommendedName>
</protein>
<dbReference type="RefSeq" id="WP_310225361.1">
    <property type="nucleotide sequence ID" value="NZ_JAVDSB010000002.1"/>
</dbReference>
<comment type="caution">
    <text evidence="4">The sequence shown here is derived from an EMBL/GenBank/DDBJ whole genome shotgun (WGS) entry which is preliminary data.</text>
</comment>
<evidence type="ECO:0000259" key="3">
    <source>
        <dbReference type="Pfam" id="PF14607"/>
    </source>
</evidence>
<dbReference type="InterPro" id="IPR036514">
    <property type="entry name" value="SGNH_hydro_sf"/>
</dbReference>
<name>A0ABU1NSQ7_9BACL</name>
<evidence type="ECO:0000313" key="5">
    <source>
        <dbReference type="Proteomes" id="UP001267290"/>
    </source>
</evidence>
<evidence type="ECO:0000259" key="2">
    <source>
        <dbReference type="Pfam" id="PF14606"/>
    </source>
</evidence>
<dbReference type="Pfam" id="PF14607">
    <property type="entry name" value="GxDLY"/>
    <property type="match status" value="1"/>
</dbReference>
<reference evidence="4 5" key="1">
    <citation type="submission" date="2023-07" db="EMBL/GenBank/DDBJ databases">
        <title>Sorghum-associated microbial communities from plants grown in Nebraska, USA.</title>
        <authorList>
            <person name="Schachtman D."/>
        </authorList>
    </citation>
    <scope>NUCLEOTIDE SEQUENCE [LARGE SCALE GENOMIC DNA]</scope>
    <source>
        <strain evidence="4 5">CC258</strain>
    </source>
</reference>
<dbReference type="EMBL" id="JAVDSB010000002">
    <property type="protein sequence ID" value="MDR6550501.1"/>
    <property type="molecule type" value="Genomic_DNA"/>
</dbReference>